<feature type="domain" description="Zn(2)-C6 fungal-type" evidence="8">
    <location>
        <begin position="9"/>
        <end position="39"/>
    </location>
</feature>
<dbReference type="GO" id="GO:0000981">
    <property type="term" value="F:DNA-binding transcription factor activity, RNA polymerase II-specific"/>
    <property type="evidence" value="ECO:0007669"/>
    <property type="project" value="InterPro"/>
</dbReference>
<dbReference type="EMBL" id="KZ825811">
    <property type="protein sequence ID" value="PYH98428.1"/>
    <property type="molecule type" value="Genomic_DNA"/>
</dbReference>
<reference evidence="9 10" key="1">
    <citation type="submission" date="2018-02" db="EMBL/GenBank/DDBJ databases">
        <title>The genomes of Aspergillus section Nigri reveals drivers in fungal speciation.</title>
        <authorList>
            <consortium name="DOE Joint Genome Institute"/>
            <person name="Vesth T.C."/>
            <person name="Nybo J."/>
            <person name="Theobald S."/>
            <person name="Brandl J."/>
            <person name="Frisvad J.C."/>
            <person name="Nielsen K.F."/>
            <person name="Lyhne E.K."/>
            <person name="Kogle M.E."/>
            <person name="Kuo A."/>
            <person name="Riley R."/>
            <person name="Clum A."/>
            <person name="Nolan M."/>
            <person name="Lipzen A."/>
            <person name="Salamov A."/>
            <person name="Henrissat B."/>
            <person name="Wiebenga A."/>
            <person name="De vries R.P."/>
            <person name="Grigoriev I.V."/>
            <person name="Mortensen U.H."/>
            <person name="Andersen M.R."/>
            <person name="Baker S.E."/>
        </authorList>
    </citation>
    <scope>NUCLEOTIDE SEQUENCE [LARGE SCALE GENOMIC DNA]</scope>
    <source>
        <strain evidence="9 10">CBS 707.79</strain>
    </source>
</reference>
<dbReference type="CDD" id="cd12148">
    <property type="entry name" value="fungal_TF_MHR"/>
    <property type="match status" value="1"/>
</dbReference>
<organism evidence="9 10">
    <name type="scientific">Aspergillus ellipticus CBS 707.79</name>
    <dbReference type="NCBI Taxonomy" id="1448320"/>
    <lineage>
        <taxon>Eukaryota</taxon>
        <taxon>Fungi</taxon>
        <taxon>Dikarya</taxon>
        <taxon>Ascomycota</taxon>
        <taxon>Pezizomycotina</taxon>
        <taxon>Eurotiomycetes</taxon>
        <taxon>Eurotiomycetidae</taxon>
        <taxon>Eurotiales</taxon>
        <taxon>Aspergillaceae</taxon>
        <taxon>Aspergillus</taxon>
        <taxon>Aspergillus subgen. Circumdati</taxon>
    </lineage>
</organism>
<accession>A0A319ECD2</accession>
<protein>
    <recommendedName>
        <fullName evidence="8">Zn(2)-C6 fungal-type domain-containing protein</fullName>
    </recommendedName>
</protein>
<dbReference type="PANTHER" id="PTHR31845:SF32">
    <property type="entry name" value="MISCELLANEOUS ZN(II)2CYS6 TRANSCRIPTION FACTOR (EUROFUNG)-RELATED"/>
    <property type="match status" value="1"/>
</dbReference>
<dbReference type="OrthoDB" id="1600564at2759"/>
<dbReference type="InterPro" id="IPR051089">
    <property type="entry name" value="prtT"/>
</dbReference>
<dbReference type="CDD" id="cd00067">
    <property type="entry name" value="GAL4"/>
    <property type="match status" value="1"/>
</dbReference>
<dbReference type="GO" id="GO:0008270">
    <property type="term" value="F:zinc ion binding"/>
    <property type="evidence" value="ECO:0007669"/>
    <property type="project" value="InterPro"/>
</dbReference>
<evidence type="ECO:0000256" key="4">
    <source>
        <dbReference type="ARBA" id="ARBA00023125"/>
    </source>
</evidence>
<name>A0A319ECD2_9EURO</name>
<keyword evidence="5" id="KW-0804">Transcription</keyword>
<keyword evidence="6" id="KW-0539">Nucleus</keyword>
<keyword evidence="4" id="KW-0238">DNA-binding</keyword>
<dbReference type="InterPro" id="IPR001138">
    <property type="entry name" value="Zn2Cys6_DnaBD"/>
</dbReference>
<dbReference type="GO" id="GO:0000976">
    <property type="term" value="F:transcription cis-regulatory region binding"/>
    <property type="evidence" value="ECO:0007669"/>
    <property type="project" value="TreeGrafter"/>
</dbReference>
<feature type="region of interest" description="Disordered" evidence="7">
    <location>
        <begin position="117"/>
        <end position="138"/>
    </location>
</feature>
<proteinExistence type="predicted"/>
<evidence type="ECO:0000256" key="6">
    <source>
        <dbReference type="ARBA" id="ARBA00023242"/>
    </source>
</evidence>
<evidence type="ECO:0000256" key="5">
    <source>
        <dbReference type="ARBA" id="ARBA00023163"/>
    </source>
</evidence>
<dbReference type="AlphaFoldDB" id="A0A319ECD2"/>
<feature type="compositionally biased region" description="Polar residues" evidence="7">
    <location>
        <begin position="69"/>
        <end position="99"/>
    </location>
</feature>
<evidence type="ECO:0000256" key="2">
    <source>
        <dbReference type="ARBA" id="ARBA00022833"/>
    </source>
</evidence>
<gene>
    <name evidence="9" type="ORF">BO71DRAFT_426074</name>
</gene>
<evidence type="ECO:0000313" key="10">
    <source>
        <dbReference type="Proteomes" id="UP000247810"/>
    </source>
</evidence>
<sequence length="592" mass="63984">MSSAPYGHACTSCVRAKCRCIPRASSPSCQRCHRLNKDCRPAPRRRHPKPLSKAAQLQQKMDGLMSLLNTGPVQGSGSMLGRSSTQGQGNGPIQESTSPEAGRASAVLEAGLALSPEPSAAGIDPAQPGIPPSLEEEASLQSFRRDKLPCFPFIHIPDTTSAQALQQESPVLWRCIAVAECRDAARQAALCVEIRETFAAAVLVDCQRSLDLLQGLLVYLAWITYQSQPMKSSLCMYCQLAAGLIFELGLHRCPPADARPVTSDHIAVGQLQHLRPPVSAVRSMNQRRAVLAFYVLSSVIAEFLGRMDPLRWTPHLTECLDVLAQSPESPHDAVLVQLVRIRTLAERVAEGPWNNVSSATPRAPSSFYQAALQSQFDQLKNQTPTGLATNTPTLLHLLHTEVTLHEPALTLPKSDPSTHAAINANLTRLDPLYACLHAIKAFFDRLLSLPPAAFAAFPLTHIIQTAHCFVTLFRLSTLDFPGWDPASVRDIVDITIIADQVADRWSRVAASIGVRNGGEQGDAYGRLAAMLSRLKAGWVGRLGEAEHVDGVSGIDIPMGMGMGMGGGEWDWEGLMGKDEGWLLDAFVAGGFA</sequence>
<dbReference type="GO" id="GO:0005634">
    <property type="term" value="C:nucleus"/>
    <property type="evidence" value="ECO:0007669"/>
    <property type="project" value="UniProtKB-SubCell"/>
</dbReference>
<keyword evidence="2" id="KW-0862">Zinc</keyword>
<evidence type="ECO:0000256" key="1">
    <source>
        <dbReference type="ARBA" id="ARBA00004123"/>
    </source>
</evidence>
<dbReference type="GO" id="GO:0009893">
    <property type="term" value="P:positive regulation of metabolic process"/>
    <property type="evidence" value="ECO:0007669"/>
    <property type="project" value="UniProtKB-ARBA"/>
</dbReference>
<evidence type="ECO:0000313" key="9">
    <source>
        <dbReference type="EMBL" id="PYH98428.1"/>
    </source>
</evidence>
<comment type="subcellular location">
    <subcellularLocation>
        <location evidence="1">Nucleus</location>
    </subcellularLocation>
</comment>
<dbReference type="InterPro" id="IPR036864">
    <property type="entry name" value="Zn2-C6_fun-type_DNA-bd_sf"/>
</dbReference>
<evidence type="ECO:0000256" key="3">
    <source>
        <dbReference type="ARBA" id="ARBA00023015"/>
    </source>
</evidence>
<keyword evidence="3" id="KW-0805">Transcription regulation</keyword>
<feature type="region of interest" description="Disordered" evidence="7">
    <location>
        <begin position="69"/>
        <end position="102"/>
    </location>
</feature>
<evidence type="ECO:0000256" key="7">
    <source>
        <dbReference type="SAM" id="MobiDB-lite"/>
    </source>
</evidence>
<dbReference type="Gene3D" id="4.10.240.10">
    <property type="entry name" value="Zn(2)-C6 fungal-type DNA-binding domain"/>
    <property type="match status" value="1"/>
</dbReference>
<evidence type="ECO:0000259" key="8">
    <source>
        <dbReference type="PROSITE" id="PS50048"/>
    </source>
</evidence>
<dbReference type="VEuPathDB" id="FungiDB:BO71DRAFT_426074"/>
<keyword evidence="10" id="KW-1185">Reference proteome</keyword>
<dbReference type="PROSITE" id="PS50048">
    <property type="entry name" value="ZN2_CY6_FUNGAL_2"/>
    <property type="match status" value="1"/>
</dbReference>
<dbReference type="PANTHER" id="PTHR31845">
    <property type="entry name" value="FINGER DOMAIN PROTEIN, PUTATIVE-RELATED"/>
    <property type="match status" value="1"/>
</dbReference>
<dbReference type="Proteomes" id="UP000247810">
    <property type="component" value="Unassembled WGS sequence"/>
</dbReference>